<evidence type="ECO:0000313" key="1">
    <source>
        <dbReference type="EMBL" id="JAE16829.1"/>
    </source>
</evidence>
<organism evidence="1">
    <name type="scientific">Arundo donax</name>
    <name type="common">Giant reed</name>
    <name type="synonym">Donax arundinaceus</name>
    <dbReference type="NCBI Taxonomy" id="35708"/>
    <lineage>
        <taxon>Eukaryota</taxon>
        <taxon>Viridiplantae</taxon>
        <taxon>Streptophyta</taxon>
        <taxon>Embryophyta</taxon>
        <taxon>Tracheophyta</taxon>
        <taxon>Spermatophyta</taxon>
        <taxon>Magnoliopsida</taxon>
        <taxon>Liliopsida</taxon>
        <taxon>Poales</taxon>
        <taxon>Poaceae</taxon>
        <taxon>PACMAD clade</taxon>
        <taxon>Arundinoideae</taxon>
        <taxon>Arundineae</taxon>
        <taxon>Arundo</taxon>
    </lineage>
</organism>
<dbReference type="AlphaFoldDB" id="A0A0A9G034"/>
<name>A0A0A9G034_ARUDO</name>
<dbReference type="EMBL" id="GBRH01181067">
    <property type="protein sequence ID" value="JAE16829.1"/>
    <property type="molecule type" value="Transcribed_RNA"/>
</dbReference>
<accession>A0A0A9G034</accession>
<reference evidence="1" key="1">
    <citation type="submission" date="2014-09" db="EMBL/GenBank/DDBJ databases">
        <authorList>
            <person name="Magalhaes I.L.F."/>
            <person name="Oliveira U."/>
            <person name="Santos F.R."/>
            <person name="Vidigal T.H.D.A."/>
            <person name="Brescovit A.D."/>
            <person name="Santos A.J."/>
        </authorList>
    </citation>
    <scope>NUCLEOTIDE SEQUENCE</scope>
    <source>
        <tissue evidence="1">Shoot tissue taken approximately 20 cm above the soil surface</tissue>
    </source>
</reference>
<proteinExistence type="predicted"/>
<protein>
    <submittedName>
        <fullName evidence="1">Uncharacterized protein</fullName>
    </submittedName>
</protein>
<sequence length="33" mass="3931">MPLKFRARMALSACKEHGKGRVKKTMQKYKNHR</sequence>
<reference evidence="1" key="2">
    <citation type="journal article" date="2015" name="Data Brief">
        <title>Shoot transcriptome of the giant reed, Arundo donax.</title>
        <authorList>
            <person name="Barrero R.A."/>
            <person name="Guerrero F.D."/>
            <person name="Moolhuijzen P."/>
            <person name="Goolsby J.A."/>
            <person name="Tidwell J."/>
            <person name="Bellgard S.E."/>
            <person name="Bellgard M.I."/>
        </authorList>
    </citation>
    <scope>NUCLEOTIDE SEQUENCE</scope>
    <source>
        <tissue evidence="1">Shoot tissue taken approximately 20 cm above the soil surface</tissue>
    </source>
</reference>